<dbReference type="PROSITE" id="PS51722">
    <property type="entry name" value="G_TR_2"/>
    <property type="match status" value="1"/>
</dbReference>
<feature type="domain" description="Tr-type G" evidence="8">
    <location>
        <begin position="101"/>
        <end position="320"/>
    </location>
</feature>
<evidence type="ECO:0000313" key="9">
    <source>
        <dbReference type="EMBL" id="PRQ41331.1"/>
    </source>
</evidence>
<dbReference type="Pfam" id="PF11987">
    <property type="entry name" value="IF-2"/>
    <property type="match status" value="1"/>
</dbReference>
<dbReference type="Gene3D" id="2.40.30.10">
    <property type="entry name" value="Translation factors"/>
    <property type="match status" value="2"/>
</dbReference>
<keyword evidence="5" id="KW-0648">Protein biosynthesis</keyword>
<dbReference type="OMA" id="FRQSKPA"/>
<evidence type="ECO:0000256" key="4">
    <source>
        <dbReference type="ARBA" id="ARBA00022741"/>
    </source>
</evidence>
<comment type="similarity">
    <text evidence="1">Belongs to the TRAFAC class translation factor GTPase superfamily. Classic translation factor GTPase family. IF-2 subfamily.</text>
</comment>
<dbReference type="InterPro" id="IPR027417">
    <property type="entry name" value="P-loop_NTPase"/>
</dbReference>
<dbReference type="InterPro" id="IPR015760">
    <property type="entry name" value="TIF_IF2"/>
</dbReference>
<sequence>MYHHKNKCIRTNRKIQVGHVAEEKSLQVVHEYSVEEIRIVEDDKGNEWDPYSWEDQAPISSGTEKLRETEVEVEVDMKKDADVEGPSSVSAVEESEEENFLRSPICCVMGHVDAGKTKLLDCIRGTNVQKGEAGGITQQIGATYLPAENIQERIKELKAADDKHMKVPGLLLIDTPGHEPFTKLRSRGSGLCDIAVLVVDIMDGLKPQTIESLNLLKSRNTEFIVALNKVDRLNGWKPCPNAPIIKAMKQQSQDVKNEFNMRVVQIVTQFKEQGINTKLNVNENKRMRETYSIVPISAKSGEDIPDLLSLMVYWTQKSMTEKLTYSNEVQCTVLEVKYVEGLGTTIDVILVNGVLRRGDQIVVCGNHGTPIVTRIQSLLTPEPMKELRVKGKYQHHSEIRATQAIKITSPQGFEHAIAGTALYVVGPDDDLEEVKEAAMEDMMKSVLVNNNKNGSSSTAGDGGVCAQASTLSSLEAMLEFLKAQEVNIPVRGIGIGPIQKKDVRKASVMLEKKILAFDVKVTPEAQKLADELGVKIFVGDIIHEVIKAYMQNLKEEKEKELAAVDEEAVFPCVLKILPNCVFNKKDPIIVGVKVLQGIVKVGTPLCIPQRDFVVIGRIESIENNHKRVDMANKGKEVCIKIVGTNPNQQQVMFGRHFNIEDELVSHISIG</sequence>
<dbReference type="Pfam" id="PF03144">
    <property type="entry name" value="GTP_EFTU_D2"/>
    <property type="match status" value="1"/>
</dbReference>
<evidence type="ECO:0000256" key="5">
    <source>
        <dbReference type="ARBA" id="ARBA00022917"/>
    </source>
</evidence>
<dbReference type="AlphaFoldDB" id="A0A2P6R4G3"/>
<dbReference type="SUPFAM" id="SSF50447">
    <property type="entry name" value="Translation proteins"/>
    <property type="match status" value="1"/>
</dbReference>
<evidence type="ECO:0000256" key="3">
    <source>
        <dbReference type="ARBA" id="ARBA00022540"/>
    </source>
</evidence>
<dbReference type="EMBL" id="PDCK01000042">
    <property type="protein sequence ID" value="PRQ41331.1"/>
    <property type="molecule type" value="Genomic_DNA"/>
</dbReference>
<dbReference type="InterPro" id="IPR009000">
    <property type="entry name" value="Transl_B-barrel_sf"/>
</dbReference>
<evidence type="ECO:0000256" key="7">
    <source>
        <dbReference type="ARBA" id="ARBA00032478"/>
    </source>
</evidence>
<dbReference type="InterPro" id="IPR005225">
    <property type="entry name" value="Small_GTP-bd"/>
</dbReference>
<dbReference type="GO" id="GO:0005525">
    <property type="term" value="F:GTP binding"/>
    <property type="evidence" value="ECO:0007669"/>
    <property type="project" value="UniProtKB-KW"/>
</dbReference>
<dbReference type="InterPro" id="IPR023115">
    <property type="entry name" value="TIF_IF2_dom3"/>
</dbReference>
<dbReference type="PRINTS" id="PR00315">
    <property type="entry name" value="ELONGATNFCT"/>
</dbReference>
<proteinExistence type="inferred from homology"/>
<gene>
    <name evidence="9" type="ORF">RchiOBHm_Chr4g0445721</name>
</gene>
<dbReference type="InterPro" id="IPR000795">
    <property type="entry name" value="T_Tr_GTP-bd_dom"/>
</dbReference>
<dbReference type="SUPFAM" id="SSF52156">
    <property type="entry name" value="Initiation factor IF2/eIF5b, domain 3"/>
    <property type="match status" value="1"/>
</dbReference>
<evidence type="ECO:0000313" key="10">
    <source>
        <dbReference type="Proteomes" id="UP000238479"/>
    </source>
</evidence>
<dbReference type="PANTHER" id="PTHR43381">
    <property type="entry name" value="TRANSLATION INITIATION FACTOR IF-2-RELATED"/>
    <property type="match status" value="1"/>
</dbReference>
<dbReference type="GO" id="GO:0003924">
    <property type="term" value="F:GTPase activity"/>
    <property type="evidence" value="ECO:0007669"/>
    <property type="project" value="InterPro"/>
</dbReference>
<keyword evidence="4" id="KW-0547">Nucleotide-binding</keyword>
<dbReference type="FunFam" id="2.40.30.10:FF:000013">
    <property type="entry name" value="eukaryotic translation initiation factor 5B"/>
    <property type="match status" value="1"/>
</dbReference>
<dbReference type="CDD" id="cd16266">
    <property type="entry name" value="IF2_aeIF5B_IV"/>
    <property type="match status" value="1"/>
</dbReference>
<evidence type="ECO:0000256" key="1">
    <source>
        <dbReference type="ARBA" id="ARBA00007733"/>
    </source>
</evidence>
<dbReference type="GO" id="GO:0005739">
    <property type="term" value="C:mitochondrion"/>
    <property type="evidence" value="ECO:0007669"/>
    <property type="project" value="TreeGrafter"/>
</dbReference>
<accession>A0A2P6R4G3</accession>
<dbReference type="STRING" id="74649.A0A2P6R4G3"/>
<name>A0A2P6R4G3_ROSCH</name>
<dbReference type="GO" id="GO:0003743">
    <property type="term" value="F:translation initiation factor activity"/>
    <property type="evidence" value="ECO:0007669"/>
    <property type="project" value="UniProtKB-KW"/>
</dbReference>
<keyword evidence="9" id="KW-0378">Hydrolase</keyword>
<dbReference type="Gene3D" id="3.40.50.10050">
    <property type="entry name" value="Translation initiation factor IF- 2, domain 3"/>
    <property type="match status" value="1"/>
</dbReference>
<evidence type="ECO:0000259" key="8">
    <source>
        <dbReference type="PROSITE" id="PS51722"/>
    </source>
</evidence>
<organism evidence="9 10">
    <name type="scientific">Rosa chinensis</name>
    <name type="common">China rose</name>
    <dbReference type="NCBI Taxonomy" id="74649"/>
    <lineage>
        <taxon>Eukaryota</taxon>
        <taxon>Viridiplantae</taxon>
        <taxon>Streptophyta</taxon>
        <taxon>Embryophyta</taxon>
        <taxon>Tracheophyta</taxon>
        <taxon>Spermatophyta</taxon>
        <taxon>Magnoliopsida</taxon>
        <taxon>eudicotyledons</taxon>
        <taxon>Gunneridae</taxon>
        <taxon>Pentapetalae</taxon>
        <taxon>rosids</taxon>
        <taxon>fabids</taxon>
        <taxon>Rosales</taxon>
        <taxon>Rosaceae</taxon>
        <taxon>Rosoideae</taxon>
        <taxon>Rosoideae incertae sedis</taxon>
        <taxon>Rosa</taxon>
    </lineage>
</organism>
<protein>
    <recommendedName>
        <fullName evidence="2">Eukaryotic translation initiation factor 5B</fullName>
    </recommendedName>
    <alternativeName>
        <fullName evidence="7">Translation initiation factor IF-2</fullName>
    </alternativeName>
</protein>
<comment type="caution">
    <text evidence="9">The sequence shown here is derived from an EMBL/GenBank/DDBJ whole genome shotgun (WGS) entry which is preliminary data.</text>
</comment>
<dbReference type="FunFam" id="3.40.50.300:FF:000112">
    <property type="entry name" value="Eukaryotic translation initiation factor 5B"/>
    <property type="match status" value="1"/>
</dbReference>
<dbReference type="NCBIfam" id="NF003078">
    <property type="entry name" value="PRK04004.1"/>
    <property type="match status" value="1"/>
</dbReference>
<dbReference type="CDD" id="cd01887">
    <property type="entry name" value="IF2_eIF5B"/>
    <property type="match status" value="1"/>
</dbReference>
<reference evidence="9 10" key="1">
    <citation type="journal article" date="2018" name="Nat. Genet.">
        <title>The Rosa genome provides new insights in the design of modern roses.</title>
        <authorList>
            <person name="Bendahmane M."/>
        </authorList>
    </citation>
    <scope>NUCLEOTIDE SEQUENCE [LARGE SCALE GENOMIC DNA]</scope>
    <source>
        <strain evidence="10">cv. Old Blush</strain>
    </source>
</reference>
<dbReference type="Proteomes" id="UP000238479">
    <property type="component" value="Chromosome 4"/>
</dbReference>
<dbReference type="InterPro" id="IPR029459">
    <property type="entry name" value="EFTU-type"/>
</dbReference>
<keyword evidence="6" id="KW-0342">GTP-binding</keyword>
<dbReference type="PANTHER" id="PTHR43381:SF4">
    <property type="entry name" value="EUKARYOTIC TRANSLATION INITIATION FACTOR 5B"/>
    <property type="match status" value="1"/>
</dbReference>
<dbReference type="InterPro" id="IPR036925">
    <property type="entry name" value="TIF_IF2_dom3_sf"/>
</dbReference>
<dbReference type="Pfam" id="PF00009">
    <property type="entry name" value="GTP_EFTU"/>
    <property type="match status" value="1"/>
</dbReference>
<dbReference type="CDD" id="cd03703">
    <property type="entry name" value="aeIF5B_II"/>
    <property type="match status" value="1"/>
</dbReference>
<keyword evidence="10" id="KW-1185">Reference proteome</keyword>
<dbReference type="Pfam" id="PF14578">
    <property type="entry name" value="GTP_EFTU_D4"/>
    <property type="match status" value="1"/>
</dbReference>
<keyword evidence="3" id="KW-0396">Initiation factor</keyword>
<evidence type="ECO:0000256" key="2">
    <source>
        <dbReference type="ARBA" id="ARBA00013824"/>
    </source>
</evidence>
<dbReference type="Gramene" id="PRQ41331">
    <property type="protein sequence ID" value="PRQ41331"/>
    <property type="gene ID" value="RchiOBHm_Chr4g0445721"/>
</dbReference>
<dbReference type="InterPro" id="IPR004161">
    <property type="entry name" value="EFTu-like_2"/>
</dbReference>
<dbReference type="Gene3D" id="3.40.50.300">
    <property type="entry name" value="P-loop containing nucleotide triphosphate hydrolases"/>
    <property type="match status" value="1"/>
</dbReference>
<dbReference type="NCBIfam" id="TIGR00231">
    <property type="entry name" value="small_GTP"/>
    <property type="match status" value="1"/>
</dbReference>
<evidence type="ECO:0000256" key="6">
    <source>
        <dbReference type="ARBA" id="ARBA00023134"/>
    </source>
</evidence>
<dbReference type="SUPFAM" id="SSF52540">
    <property type="entry name" value="P-loop containing nucleoside triphosphate hydrolases"/>
    <property type="match status" value="1"/>
</dbReference>